<evidence type="ECO:0000313" key="1">
    <source>
        <dbReference type="EMBL" id="GJS72553.1"/>
    </source>
</evidence>
<proteinExistence type="predicted"/>
<evidence type="ECO:0000313" key="2">
    <source>
        <dbReference type="Proteomes" id="UP001151760"/>
    </source>
</evidence>
<dbReference type="Proteomes" id="UP001151760">
    <property type="component" value="Unassembled WGS sequence"/>
</dbReference>
<accession>A0ABQ4Y4G7</accession>
<keyword evidence="2" id="KW-1185">Reference proteome</keyword>
<sequence>MSSPNHSTSDIEDAFSSMNILNYTLVSSDYVPASSESSSFNSLKNSKDNMILLVFSPFYNNPCLNEVQAFYAKESPISPPAPITSQTVLTPSPTVLIGNVTTSKPQNLEEATNTSQRITYNNKSITMDYHNSRIEGKKTFQDFAATMGYWNHPCRERCTASTLDLALSRSNDATALWSS</sequence>
<dbReference type="EMBL" id="BQNB010010087">
    <property type="protein sequence ID" value="GJS72553.1"/>
    <property type="molecule type" value="Genomic_DNA"/>
</dbReference>
<reference evidence="1" key="1">
    <citation type="journal article" date="2022" name="Int. J. Mol. Sci.">
        <title>Draft Genome of Tanacetum Coccineum: Genomic Comparison of Closely Related Tanacetum-Family Plants.</title>
        <authorList>
            <person name="Yamashiro T."/>
            <person name="Shiraishi A."/>
            <person name="Nakayama K."/>
            <person name="Satake H."/>
        </authorList>
    </citation>
    <scope>NUCLEOTIDE SEQUENCE</scope>
</reference>
<reference evidence="1" key="2">
    <citation type="submission" date="2022-01" db="EMBL/GenBank/DDBJ databases">
        <authorList>
            <person name="Yamashiro T."/>
            <person name="Shiraishi A."/>
            <person name="Satake H."/>
            <person name="Nakayama K."/>
        </authorList>
    </citation>
    <scope>NUCLEOTIDE SEQUENCE</scope>
</reference>
<comment type="caution">
    <text evidence="1">The sequence shown here is derived from an EMBL/GenBank/DDBJ whole genome shotgun (WGS) entry which is preliminary data.</text>
</comment>
<protein>
    <submittedName>
        <fullName evidence="1">Uncharacterized protein</fullName>
    </submittedName>
</protein>
<name>A0ABQ4Y4G7_9ASTR</name>
<gene>
    <name evidence="1" type="ORF">Tco_0705394</name>
</gene>
<organism evidence="1 2">
    <name type="scientific">Tanacetum coccineum</name>
    <dbReference type="NCBI Taxonomy" id="301880"/>
    <lineage>
        <taxon>Eukaryota</taxon>
        <taxon>Viridiplantae</taxon>
        <taxon>Streptophyta</taxon>
        <taxon>Embryophyta</taxon>
        <taxon>Tracheophyta</taxon>
        <taxon>Spermatophyta</taxon>
        <taxon>Magnoliopsida</taxon>
        <taxon>eudicotyledons</taxon>
        <taxon>Gunneridae</taxon>
        <taxon>Pentapetalae</taxon>
        <taxon>asterids</taxon>
        <taxon>campanulids</taxon>
        <taxon>Asterales</taxon>
        <taxon>Asteraceae</taxon>
        <taxon>Asteroideae</taxon>
        <taxon>Anthemideae</taxon>
        <taxon>Anthemidinae</taxon>
        <taxon>Tanacetum</taxon>
    </lineage>
</organism>